<protein>
    <submittedName>
        <fullName evidence="2">Putative AAA domain-containing protein</fullName>
    </submittedName>
</protein>
<keyword evidence="3" id="KW-1185">Reference proteome</keyword>
<comment type="caution">
    <text evidence="2">The sequence shown here is derived from an EMBL/GenBank/DDBJ whole genome shotgun (WGS) entry which is preliminary data.</text>
</comment>
<dbReference type="Proteomes" id="UP000315522">
    <property type="component" value="Unassembled WGS sequence"/>
</dbReference>
<name>A0A559LZI6_9HELO</name>
<feature type="compositionally biased region" description="Basic and acidic residues" evidence="1">
    <location>
        <begin position="169"/>
        <end position="178"/>
    </location>
</feature>
<feature type="region of interest" description="Disordered" evidence="1">
    <location>
        <begin position="140"/>
        <end position="191"/>
    </location>
</feature>
<evidence type="ECO:0000256" key="1">
    <source>
        <dbReference type="SAM" id="MobiDB-lite"/>
    </source>
</evidence>
<organism evidence="2 3">
    <name type="scientific">Lachnellula willkommii</name>
    <dbReference type="NCBI Taxonomy" id="215461"/>
    <lineage>
        <taxon>Eukaryota</taxon>
        <taxon>Fungi</taxon>
        <taxon>Dikarya</taxon>
        <taxon>Ascomycota</taxon>
        <taxon>Pezizomycotina</taxon>
        <taxon>Leotiomycetes</taxon>
        <taxon>Helotiales</taxon>
        <taxon>Lachnaceae</taxon>
        <taxon>Lachnellula</taxon>
    </lineage>
</organism>
<proteinExistence type="predicted"/>
<sequence>MVPRTTQRPTLSQALDKEIYQIVRKLADDQQYAHASTNKLTISIVYDSIKHSNSSLKRRPKKLLESCIERVLDVLKSEELDDGDSLEGDFEGIDDSVPPPVKDHNLMNRNIVKMWANPTSATTPRENSPMESTPAVPIHTIPNSEIMDSPAKADRNATGEPKPKRRRGDRGPVKELDRAPPTGISFEDLGGVEDVIEALNEAVVMPM</sequence>
<accession>A0A559LZI6</accession>
<dbReference type="EMBL" id="QGML01004197">
    <property type="protein sequence ID" value="TVY86122.1"/>
    <property type="molecule type" value="Genomic_DNA"/>
</dbReference>
<gene>
    <name evidence="2" type="ORF">LAWI1_G006918</name>
</gene>
<evidence type="ECO:0000313" key="2">
    <source>
        <dbReference type="EMBL" id="TVY86122.1"/>
    </source>
</evidence>
<evidence type="ECO:0000313" key="3">
    <source>
        <dbReference type="Proteomes" id="UP000315522"/>
    </source>
</evidence>
<reference evidence="2 3" key="1">
    <citation type="submission" date="2018-05" db="EMBL/GenBank/DDBJ databases">
        <title>Genome sequencing and assembly of the regulated plant pathogen Lachnellula willkommii and related sister species for the development of diagnostic species identification markers.</title>
        <authorList>
            <person name="Giroux E."/>
            <person name="Bilodeau G."/>
        </authorList>
    </citation>
    <scope>NUCLEOTIDE SEQUENCE [LARGE SCALE GENOMIC DNA]</scope>
    <source>
        <strain evidence="2 3">CBS 172.35</strain>
    </source>
</reference>
<dbReference type="AlphaFoldDB" id="A0A559LZI6"/>